<proteinExistence type="predicted"/>
<sequence>MNSSQLGTHLYASMMRGTFIILMFAVGTWISSAHARALIGTNPRDQSMRIIIFGRSSTSAAPLSHQTTVDDPSCTANSPPPPHKSPPTPPLGPPPPNPGPPPKPPKYHEKEILSVKMVSQHQSKDSGSKKNGGKELGMVTPQEKSSKKMKFASSSAETEPTSQTTISDDSKSGRGMSTMPRVVKRKLQKLRPIVEYNKRGKGIGQAHSEMQSYIGVLARSRVPLVDMKWAQIPKDIKEQIWEAVDIAFVVGQGGTNSVLAYAAKKWKDFKSTLTRHYILPYTNDRERLSQPPETYKFIEKAQWDAFVASRLSKDFEFVHSQHAQIREKLEYNHRLSQKGYAGLEDQLEETMPGVEIDRSTLWKRARQDKHGNIPDPKVAEKAKLIDELQKQVSEGKVSVSGSNDVLTMALGPEHPGRVRGVGAGISPRQYFNLPKPQRMSLDDRLKESLRVLL</sequence>
<evidence type="ECO:0000313" key="2">
    <source>
        <dbReference type="EMBL" id="KAI5337669.1"/>
    </source>
</evidence>
<dbReference type="Pfam" id="PF03004">
    <property type="entry name" value="Transposase_24"/>
    <property type="match status" value="1"/>
</dbReference>
<accession>A0AAD4W7W5</accession>
<protein>
    <recommendedName>
        <fullName evidence="4">Non-ATPase subunit 9</fullName>
    </recommendedName>
</protein>
<dbReference type="InterPro" id="IPR004252">
    <property type="entry name" value="Probable_transposase_24"/>
</dbReference>
<gene>
    <name evidence="2" type="ORF">L3X38_016940</name>
</gene>
<keyword evidence="3" id="KW-1185">Reference proteome</keyword>
<dbReference type="PANTHER" id="PTHR33018">
    <property type="entry name" value="OS10G0338966 PROTEIN-RELATED"/>
    <property type="match status" value="1"/>
</dbReference>
<feature type="compositionally biased region" description="Polar residues" evidence="1">
    <location>
        <begin position="59"/>
        <end position="76"/>
    </location>
</feature>
<organism evidence="2 3">
    <name type="scientific">Prunus dulcis</name>
    <name type="common">Almond</name>
    <name type="synonym">Amygdalus dulcis</name>
    <dbReference type="NCBI Taxonomy" id="3755"/>
    <lineage>
        <taxon>Eukaryota</taxon>
        <taxon>Viridiplantae</taxon>
        <taxon>Streptophyta</taxon>
        <taxon>Embryophyta</taxon>
        <taxon>Tracheophyta</taxon>
        <taxon>Spermatophyta</taxon>
        <taxon>Magnoliopsida</taxon>
        <taxon>eudicotyledons</taxon>
        <taxon>Gunneridae</taxon>
        <taxon>Pentapetalae</taxon>
        <taxon>rosids</taxon>
        <taxon>fabids</taxon>
        <taxon>Rosales</taxon>
        <taxon>Rosaceae</taxon>
        <taxon>Amygdaloideae</taxon>
        <taxon>Amygdaleae</taxon>
        <taxon>Prunus</taxon>
    </lineage>
</organism>
<feature type="compositionally biased region" description="Polar residues" evidence="1">
    <location>
        <begin position="157"/>
        <end position="167"/>
    </location>
</feature>
<dbReference type="EMBL" id="JAJFAZ020000003">
    <property type="protein sequence ID" value="KAI5337669.1"/>
    <property type="molecule type" value="Genomic_DNA"/>
</dbReference>
<reference evidence="2 3" key="1">
    <citation type="journal article" date="2022" name="G3 (Bethesda)">
        <title>Whole-genome sequence and methylome profiling of the almond [Prunus dulcis (Mill.) D.A. Webb] cultivar 'Nonpareil'.</title>
        <authorList>
            <person name="D'Amico-Willman K.M."/>
            <person name="Ouma W.Z."/>
            <person name="Meulia T."/>
            <person name="Sideli G.M."/>
            <person name="Gradziel T.M."/>
            <person name="Fresnedo-Ramirez J."/>
        </authorList>
    </citation>
    <scope>NUCLEOTIDE SEQUENCE [LARGE SCALE GENOMIC DNA]</scope>
    <source>
        <strain evidence="2">Clone GOH B32 T37-40</strain>
    </source>
</reference>
<feature type="compositionally biased region" description="Pro residues" evidence="1">
    <location>
        <begin position="78"/>
        <end position="104"/>
    </location>
</feature>
<dbReference type="AlphaFoldDB" id="A0AAD4W7W5"/>
<name>A0AAD4W7W5_PRUDU</name>
<evidence type="ECO:0000256" key="1">
    <source>
        <dbReference type="SAM" id="MobiDB-lite"/>
    </source>
</evidence>
<feature type="region of interest" description="Disordered" evidence="1">
    <location>
        <begin position="59"/>
        <end position="177"/>
    </location>
</feature>
<evidence type="ECO:0000313" key="3">
    <source>
        <dbReference type="Proteomes" id="UP001054821"/>
    </source>
</evidence>
<dbReference type="PANTHER" id="PTHR33018:SF31">
    <property type="entry name" value="TRANSPOSASE, PTTA_EN_SPM, PLANT"/>
    <property type="match status" value="1"/>
</dbReference>
<comment type="caution">
    <text evidence="2">The sequence shown here is derived from an EMBL/GenBank/DDBJ whole genome shotgun (WGS) entry which is preliminary data.</text>
</comment>
<dbReference type="Proteomes" id="UP001054821">
    <property type="component" value="Chromosome 3"/>
</dbReference>
<evidence type="ECO:0008006" key="4">
    <source>
        <dbReference type="Google" id="ProtNLM"/>
    </source>
</evidence>